<evidence type="ECO:0000256" key="1">
    <source>
        <dbReference type="SAM" id="MobiDB-lite"/>
    </source>
</evidence>
<evidence type="ECO:0000313" key="3">
    <source>
        <dbReference type="Proteomes" id="UP001217476"/>
    </source>
</evidence>
<protein>
    <submittedName>
        <fullName evidence="2">Uncharacterized protein</fullName>
    </submittedName>
</protein>
<dbReference type="AlphaFoldDB" id="A0AAJ5VV76"/>
<reference evidence="2" key="1">
    <citation type="submission" date="2023-03" db="EMBL/GenBank/DDBJ databases">
        <title>Andean soil-derived lignocellulolytic bacterial consortium as a source of novel taxa and putative plastic-active enzymes.</title>
        <authorList>
            <person name="Diaz-Garcia L."/>
            <person name="Chuvochina M."/>
            <person name="Feuerriegel G."/>
            <person name="Bunk B."/>
            <person name="Sproer C."/>
            <person name="Streit W.R."/>
            <person name="Rodriguez L.M."/>
            <person name="Overmann J."/>
            <person name="Jimenez D.J."/>
        </authorList>
    </citation>
    <scope>NUCLEOTIDE SEQUENCE</scope>
    <source>
        <strain evidence="2">MAG 4196</strain>
    </source>
</reference>
<name>A0AAJ5VV76_9HYPH</name>
<dbReference type="EMBL" id="CP119312">
    <property type="protein sequence ID" value="WEK04696.1"/>
    <property type="molecule type" value="Genomic_DNA"/>
</dbReference>
<proteinExistence type="predicted"/>
<accession>A0AAJ5VV76</accession>
<feature type="region of interest" description="Disordered" evidence="1">
    <location>
        <begin position="195"/>
        <end position="225"/>
    </location>
</feature>
<sequence>MPKAKWRFLDMVKQDLLAGKRTGPAAMILADRIEAAAAVSDVASLHEVNAELTALIDKLLPHVPAQVLAVLRDGDMVMEAPLLWAYELGQLGFAQSIAARAADRRAPMQVQHAFENPRYVPYIDALYRSDKTGIELSDAVSQTTENVSRVLIDLRGLGLSDFRQEGTRRINFLTSMARAAYRDVGEQRRKIRLEGMTPAGRERLEEKREELPEHMQHAPTFASIQ</sequence>
<organism evidence="2 3">
    <name type="scientific">Candidatus Devosia phytovorans</name>
    <dbReference type="NCBI Taxonomy" id="3121372"/>
    <lineage>
        <taxon>Bacteria</taxon>
        <taxon>Pseudomonadati</taxon>
        <taxon>Pseudomonadota</taxon>
        <taxon>Alphaproteobacteria</taxon>
        <taxon>Hyphomicrobiales</taxon>
        <taxon>Devosiaceae</taxon>
        <taxon>Devosia</taxon>
    </lineage>
</organism>
<gene>
    <name evidence="2" type="ORF">P0Y65_00095</name>
</gene>
<dbReference type="Proteomes" id="UP001217476">
    <property type="component" value="Chromosome"/>
</dbReference>
<evidence type="ECO:0000313" key="2">
    <source>
        <dbReference type="EMBL" id="WEK04696.1"/>
    </source>
</evidence>
<feature type="compositionally biased region" description="Basic and acidic residues" evidence="1">
    <location>
        <begin position="200"/>
        <end position="216"/>
    </location>
</feature>